<evidence type="ECO:0000313" key="5">
    <source>
        <dbReference type="Proteomes" id="UP000528608"/>
    </source>
</evidence>
<feature type="compositionally biased region" description="Pro residues" evidence="1">
    <location>
        <begin position="76"/>
        <end position="86"/>
    </location>
</feature>
<dbReference type="Proteomes" id="UP000235945">
    <property type="component" value="Unassembled WGS sequence"/>
</dbReference>
<dbReference type="EMBL" id="JACHJF010000052">
    <property type="protein sequence ID" value="MBB5123237.1"/>
    <property type="molecule type" value="Genomic_DNA"/>
</dbReference>
<evidence type="ECO:0000313" key="3">
    <source>
        <dbReference type="EMBL" id="PNE29780.1"/>
    </source>
</evidence>
<feature type="region of interest" description="Disordered" evidence="1">
    <location>
        <begin position="69"/>
        <end position="93"/>
    </location>
</feature>
<reference evidence="3" key="2">
    <citation type="submission" date="2015-07" db="EMBL/GenBank/DDBJ databases">
        <authorList>
            <person name="Noorani M."/>
        </authorList>
    </citation>
    <scope>NUCLEOTIDE SEQUENCE [LARGE SCALE GENOMIC DNA]</scope>
    <source>
        <strain evidence="3">ATCC 27428</strain>
    </source>
</reference>
<evidence type="ECO:0000256" key="1">
    <source>
        <dbReference type="SAM" id="MobiDB-lite"/>
    </source>
</evidence>
<accession>A0A2N8NLY5</accession>
<proteinExistence type="predicted"/>
<organism evidence="3 4">
    <name type="scientific">Streptomyces eurocidicus</name>
    <name type="common">Streptoverticillium eurocidicus</name>
    <dbReference type="NCBI Taxonomy" id="66423"/>
    <lineage>
        <taxon>Bacteria</taxon>
        <taxon>Bacillati</taxon>
        <taxon>Actinomycetota</taxon>
        <taxon>Actinomycetes</taxon>
        <taxon>Kitasatosporales</taxon>
        <taxon>Streptomycetaceae</taxon>
        <taxon>Streptomyces</taxon>
    </lineage>
</organism>
<dbReference type="Proteomes" id="UP000528608">
    <property type="component" value="Unassembled WGS sequence"/>
</dbReference>
<evidence type="ECO:0000313" key="2">
    <source>
        <dbReference type="EMBL" id="MBB5123237.1"/>
    </source>
</evidence>
<dbReference type="AlphaFoldDB" id="A0A2N8NLY5"/>
<name>A0A2N8NLY5_STREU</name>
<sequence length="113" mass="12343">MDLLDLWRGRLSLRRIGVLVKALLRKPGRSAVLAAVDESAVWSTQDHLMARVSDALELSNYLFLKAHSDSAEDLSPPDPLPRPGTPDPGLAESAEDFASGAELSQFLQEITNF</sequence>
<keyword evidence="4" id="KW-1185">Reference proteome</keyword>
<evidence type="ECO:0000313" key="4">
    <source>
        <dbReference type="Proteomes" id="UP000235945"/>
    </source>
</evidence>
<protein>
    <submittedName>
        <fullName evidence="3">Uncharacterized protein</fullName>
    </submittedName>
</protein>
<dbReference type="EMBL" id="LGUI01000017">
    <property type="protein sequence ID" value="PNE29780.1"/>
    <property type="molecule type" value="Genomic_DNA"/>
</dbReference>
<reference evidence="4" key="1">
    <citation type="submission" date="2015-07" db="EMBL/GenBank/DDBJ databases">
        <authorList>
            <person name="Graham D.E."/>
            <person name="Giannone R.J."/>
            <person name="Gulvik C.A."/>
            <person name="Hettich R.L."/>
            <person name="Klingeman D.M."/>
            <person name="Mahan K.M."/>
            <person name="Parry R.J."/>
            <person name="Spain J.C."/>
        </authorList>
    </citation>
    <scope>NUCLEOTIDE SEQUENCE [LARGE SCALE GENOMIC DNA]</scope>
    <source>
        <strain evidence="4">ATCC 27428</strain>
    </source>
</reference>
<gene>
    <name evidence="3" type="ORF">AF335_33035</name>
    <name evidence="2" type="ORF">FHS36_006717</name>
</gene>
<comment type="caution">
    <text evidence="3">The sequence shown here is derived from an EMBL/GenBank/DDBJ whole genome shotgun (WGS) entry which is preliminary data.</text>
</comment>
<reference evidence="2 5" key="3">
    <citation type="submission" date="2020-08" db="EMBL/GenBank/DDBJ databases">
        <title>Genomic Encyclopedia of Type Strains, Phase III (KMG-III): the genomes of soil and plant-associated and newly described type strains.</title>
        <authorList>
            <person name="Whitman W."/>
        </authorList>
    </citation>
    <scope>NUCLEOTIDE SEQUENCE [LARGE SCALE GENOMIC DNA]</scope>
    <source>
        <strain evidence="2 5">CECT 3259</strain>
    </source>
</reference>
<dbReference type="RefSeq" id="WP_244927238.1">
    <property type="nucleotide sequence ID" value="NZ_JACHJF010000052.1"/>
</dbReference>